<accession>K2R101</accession>
<evidence type="ECO:0000256" key="1">
    <source>
        <dbReference type="ARBA" id="ARBA00023027"/>
    </source>
</evidence>
<dbReference type="InterPro" id="IPR011256">
    <property type="entry name" value="Reg_factor_effector_dom_sf"/>
</dbReference>
<dbReference type="OrthoDB" id="104532at2157"/>
<comment type="caution">
    <text evidence="3">The sequence shown here is derived from an EMBL/GenBank/DDBJ whole genome shotgun (WGS) entry which is preliminary data.</text>
</comment>
<dbReference type="InterPro" id="IPR029442">
    <property type="entry name" value="GyrI-like"/>
</dbReference>
<dbReference type="GO" id="GO:0005829">
    <property type="term" value="C:cytosol"/>
    <property type="evidence" value="ECO:0007669"/>
    <property type="project" value="TreeGrafter"/>
</dbReference>
<sequence length="354" mass="39778">MNQVLDIIKSRRSVRKYQDKQIKDEELEKILEAAIYAPTGHNDQPWHFTIIQNRDLINQINEGAKEVMKTMDVEWIANMGKAESLNIFHQAPTIIIVSGRKDATTPLVDCAAAVSNMLLAAESMDIGSCWIGLAKFYFLNGENMEEFGIPENYEVHFGVSLGYKVRKNPEALLRHKNVFNYVDVPSQNINKPNTKLQLGVIMDVIEKRIEETKVAYIPYSGSYELIPEHIQEVGQWVMEKGLEMTGRVYGTYFNSPEDVAEEDLQYEIGFSFAGDAVPEGKIGIKEVPEHTVLSAIHQGPYTEVGPVIHAVVDYAVANGYDIVGPVTEVYLNDPAEVPESELLTDVQFPVMKIK</sequence>
<evidence type="ECO:0000313" key="3">
    <source>
        <dbReference type="EMBL" id="EKF86218.1"/>
    </source>
</evidence>
<dbReference type="GO" id="GO:0046857">
    <property type="term" value="F:oxidoreductase activity, acting on other nitrogenous compounds as donors, with NAD or NADP as acceptor"/>
    <property type="evidence" value="ECO:0007669"/>
    <property type="project" value="TreeGrafter"/>
</dbReference>
<dbReference type="GO" id="GO:0046256">
    <property type="term" value="P:2,4,6-trinitrotoluene catabolic process"/>
    <property type="evidence" value="ECO:0007669"/>
    <property type="project" value="TreeGrafter"/>
</dbReference>
<dbReference type="RefSeq" id="WP_004030171.1">
    <property type="nucleotide sequence ID" value="NZ_AMPO01000003.1"/>
</dbReference>
<evidence type="ECO:0000313" key="4">
    <source>
        <dbReference type="Proteomes" id="UP000007360"/>
    </source>
</evidence>
<dbReference type="Gene3D" id="3.20.80.10">
    <property type="entry name" value="Regulatory factor, effector binding domain"/>
    <property type="match status" value="1"/>
</dbReference>
<dbReference type="PANTHER" id="PTHR23026">
    <property type="entry name" value="NADPH NITROREDUCTASE"/>
    <property type="match status" value="1"/>
</dbReference>
<proteinExistence type="predicted"/>
<name>K2R101_METFP</name>
<reference evidence="3 4" key="1">
    <citation type="journal article" date="2012" name="J. Bacteriol.">
        <title>Draft genome sequence of Methanobacterium formicicum DSM 3637, an archaebacterium isolated from the methane producer amoeba Pelomyxa palustris.</title>
        <authorList>
            <person name="Gutierrez G."/>
        </authorList>
    </citation>
    <scope>NUCLEOTIDE SEQUENCE [LARGE SCALE GENOMIC DNA]</scope>
    <source>
        <strain evidence="4">DSM 3637 / PP1</strain>
    </source>
</reference>
<dbReference type="AlphaFoldDB" id="K2R101"/>
<dbReference type="EMBL" id="AMPO01000003">
    <property type="protein sequence ID" value="EKF86218.1"/>
    <property type="molecule type" value="Genomic_DNA"/>
</dbReference>
<organism evidence="3 4">
    <name type="scientific">Methanobacterium formicicum (strain DSM 3637 / PP1)</name>
    <dbReference type="NCBI Taxonomy" id="1204725"/>
    <lineage>
        <taxon>Archaea</taxon>
        <taxon>Methanobacteriati</taxon>
        <taxon>Methanobacteriota</taxon>
        <taxon>Methanomada group</taxon>
        <taxon>Methanobacteria</taxon>
        <taxon>Methanobacteriales</taxon>
        <taxon>Methanobacteriaceae</taxon>
        <taxon>Methanobacterium</taxon>
    </lineage>
</organism>
<evidence type="ECO:0000259" key="2">
    <source>
        <dbReference type="SMART" id="SM00871"/>
    </source>
</evidence>
<dbReference type="Proteomes" id="UP000007360">
    <property type="component" value="Unassembled WGS sequence"/>
</dbReference>
<dbReference type="Pfam" id="PF00881">
    <property type="entry name" value="Nitroreductase"/>
    <property type="match status" value="1"/>
</dbReference>
<feature type="domain" description="AraC effector-binding" evidence="2">
    <location>
        <begin position="202"/>
        <end position="351"/>
    </location>
</feature>
<dbReference type="PATRIC" id="fig|1204725.3.peg.934"/>
<protein>
    <submittedName>
        <fullName evidence="3">Transcriptional activator ligand binding domain-containing protein</fullName>
    </submittedName>
</protein>
<dbReference type="SUPFAM" id="SSF55469">
    <property type="entry name" value="FMN-dependent nitroreductase-like"/>
    <property type="match status" value="1"/>
</dbReference>
<dbReference type="SMART" id="SM00871">
    <property type="entry name" value="AraC_E_bind"/>
    <property type="match status" value="1"/>
</dbReference>
<dbReference type="InterPro" id="IPR010499">
    <property type="entry name" value="AraC_E-bd"/>
</dbReference>
<dbReference type="InterPro" id="IPR029479">
    <property type="entry name" value="Nitroreductase"/>
</dbReference>
<dbReference type="Gene3D" id="3.40.109.10">
    <property type="entry name" value="NADH Oxidase"/>
    <property type="match status" value="1"/>
</dbReference>
<dbReference type="InterPro" id="IPR000415">
    <property type="entry name" value="Nitroreductase-like"/>
</dbReference>
<dbReference type="PANTHER" id="PTHR23026:SF125">
    <property type="entry name" value="OXYGEN-INSENSITIVE NAD(P)H NITROREDUCTASE"/>
    <property type="match status" value="1"/>
</dbReference>
<dbReference type="InterPro" id="IPR050627">
    <property type="entry name" value="Nitroreductase/BluB"/>
</dbReference>
<keyword evidence="1" id="KW-0520">NAD</keyword>
<gene>
    <name evidence="3" type="ORF">A994_04660</name>
</gene>
<dbReference type="Pfam" id="PF06445">
    <property type="entry name" value="GyrI-like"/>
    <property type="match status" value="1"/>
</dbReference>
<keyword evidence="4" id="KW-1185">Reference proteome</keyword>
<dbReference type="SUPFAM" id="SSF55136">
    <property type="entry name" value="Probable bacterial effector-binding domain"/>
    <property type="match status" value="1"/>
</dbReference>